<feature type="region of interest" description="Disordered" evidence="10">
    <location>
        <begin position="632"/>
        <end position="757"/>
    </location>
</feature>
<dbReference type="Proteomes" id="UP000504606">
    <property type="component" value="Unplaced"/>
</dbReference>
<comment type="catalytic activity">
    <reaction evidence="7">
        <text>L-threonyl-[protein] + ATP = O-phospho-L-threonyl-[protein] + ADP + H(+)</text>
        <dbReference type="Rhea" id="RHEA:46608"/>
        <dbReference type="Rhea" id="RHEA-COMP:11060"/>
        <dbReference type="Rhea" id="RHEA-COMP:11605"/>
        <dbReference type="ChEBI" id="CHEBI:15378"/>
        <dbReference type="ChEBI" id="CHEBI:30013"/>
        <dbReference type="ChEBI" id="CHEBI:30616"/>
        <dbReference type="ChEBI" id="CHEBI:61977"/>
        <dbReference type="ChEBI" id="CHEBI:456216"/>
        <dbReference type="EC" id="2.7.11.24"/>
    </reaction>
</comment>
<keyword evidence="3" id="KW-0808">Transferase</keyword>
<feature type="compositionally biased region" description="Basic residues" evidence="10">
    <location>
        <begin position="416"/>
        <end position="430"/>
    </location>
</feature>
<dbReference type="FunFam" id="3.30.200.20:FF:000166">
    <property type="entry name" value="Mitogen-activated protein kinase"/>
    <property type="match status" value="1"/>
</dbReference>
<gene>
    <name evidence="13" type="primary">LOC113217882</name>
</gene>
<dbReference type="OrthoDB" id="192887at2759"/>
<evidence type="ECO:0000256" key="3">
    <source>
        <dbReference type="ARBA" id="ARBA00022679"/>
    </source>
</evidence>
<feature type="compositionally biased region" description="Low complexity" evidence="10">
    <location>
        <begin position="369"/>
        <end position="401"/>
    </location>
</feature>
<evidence type="ECO:0000259" key="11">
    <source>
        <dbReference type="PROSITE" id="PS50011"/>
    </source>
</evidence>
<dbReference type="GO" id="GO:0036064">
    <property type="term" value="C:ciliary basal body"/>
    <property type="evidence" value="ECO:0007669"/>
    <property type="project" value="UniProtKB-ARBA"/>
</dbReference>
<dbReference type="InterPro" id="IPR011009">
    <property type="entry name" value="Kinase-like_dom_sf"/>
</dbReference>
<feature type="compositionally biased region" description="Basic residues" evidence="10">
    <location>
        <begin position="632"/>
        <end position="642"/>
    </location>
</feature>
<dbReference type="EC" id="2.7.11.24" evidence="1"/>
<feature type="binding site" evidence="9">
    <location>
        <position position="45"/>
    </location>
    <ligand>
        <name>ATP</name>
        <dbReference type="ChEBI" id="CHEBI:30616"/>
    </ligand>
</feature>
<evidence type="ECO:0000256" key="7">
    <source>
        <dbReference type="ARBA" id="ARBA00047592"/>
    </source>
</evidence>
<dbReference type="PROSITE" id="PS00107">
    <property type="entry name" value="PROTEIN_KINASE_ATP"/>
    <property type="match status" value="1"/>
</dbReference>
<reference evidence="13" key="1">
    <citation type="submission" date="2025-08" db="UniProtKB">
        <authorList>
            <consortium name="RefSeq"/>
        </authorList>
    </citation>
    <scope>IDENTIFICATION</scope>
    <source>
        <tissue evidence="13">Whole organism</tissue>
    </source>
</reference>
<feature type="compositionally biased region" description="Gly residues" evidence="10">
    <location>
        <begin position="441"/>
        <end position="450"/>
    </location>
</feature>
<dbReference type="Gene3D" id="3.30.200.20">
    <property type="entry name" value="Phosphorylase Kinase, domain 1"/>
    <property type="match status" value="1"/>
</dbReference>
<dbReference type="KEGG" id="foc:113217882"/>
<dbReference type="InterPro" id="IPR000719">
    <property type="entry name" value="Prot_kinase_dom"/>
</dbReference>
<keyword evidence="6 9" id="KW-0067">ATP-binding</keyword>
<feature type="region of interest" description="Disordered" evidence="10">
    <location>
        <begin position="542"/>
        <end position="562"/>
    </location>
</feature>
<evidence type="ECO:0000256" key="6">
    <source>
        <dbReference type="ARBA" id="ARBA00022840"/>
    </source>
</evidence>
<feature type="compositionally biased region" description="Low complexity" evidence="10">
    <location>
        <begin position="670"/>
        <end position="680"/>
    </location>
</feature>
<dbReference type="GeneID" id="113217882"/>
<evidence type="ECO:0000256" key="5">
    <source>
        <dbReference type="ARBA" id="ARBA00022777"/>
    </source>
</evidence>
<accession>A0A6J1TQA1</accession>
<proteinExistence type="predicted"/>
<sequence>MGSSSHVDDSITRKYDIKRRIGKGAYGIVWKAVDRSTNRLVAVKKIFDAFCNSTDAQRTFREIMFLQEFRNHSNIVKLLNIHRASNDKDIYLIFEFMETDLHKVIKRKLLQDLHKRFIMYQLLRATFYIHSGNVIHRDQKPSNILLDSYCRCKVADFGLARSLATDGAGAEGLTGDPALTDYVATRWYRAPEILVASKQYTKGIDMWSLGCILAEMLLGKPLFPGSSTINQVEKIMATIDPPTPADLACVCPGYGSSLFTRAPAGPRLPLTELLRGSPVEGVDLVCRLLVLNPFKRLTAEQALEHPYVARFRRQGREPALQHQVVPPLSDHVQLSVGEYRSKLYEMYQPNYTFGQTCQARQAGVQTVQASPTPSASSGSSEGKPSSRPSTRPSARPSAKPRGLVSQGGDGDGAQHQHQHQHHHHANKSKKLSGGSLPKNCAGGGGSGSSGTSGSLPLSTPPLRKPTRPPRDTEQVLGASKQRRQTQTRHLSTEDIRPARYGRSLHHHGGHHQHQAGQRPAPGTAPATSAEHLLPRRLSVSDPAVTSQGAVPGRGAHGGARPPVQAGALHRLAAVPADPTVCPAARPPLRHQGNAGTAPRRGSGGGTAPLLDRVGDVVVMATGTAGAAAALRGVHKTRAKPPRASRVGVHVNGGSNAQLVTLNGPGPLKAPRGSGSLSSLQPPGPPKPPAPPPPGPPHCSSTHSLGGRPSQGPGRPPLQVPLGLGSSYFSLKQPRHGHGPPPGGPPSGHGTGRSSLLGAQTVGNIGFITASGLSELRPGYRWQR</sequence>
<keyword evidence="12" id="KW-1185">Reference proteome</keyword>
<feature type="domain" description="Protein kinase" evidence="11">
    <location>
        <begin position="15"/>
        <end position="308"/>
    </location>
</feature>
<feature type="compositionally biased region" description="Pro residues" evidence="10">
    <location>
        <begin position="681"/>
        <end position="696"/>
    </location>
</feature>
<evidence type="ECO:0000256" key="10">
    <source>
        <dbReference type="SAM" id="MobiDB-lite"/>
    </source>
</evidence>
<dbReference type="InterPro" id="IPR050117">
    <property type="entry name" value="MAPK"/>
</dbReference>
<dbReference type="SUPFAM" id="SSF56112">
    <property type="entry name" value="Protein kinase-like (PK-like)"/>
    <property type="match status" value="1"/>
</dbReference>
<keyword evidence="4 9" id="KW-0547">Nucleotide-binding</keyword>
<dbReference type="PROSITE" id="PS50011">
    <property type="entry name" value="PROTEIN_KINASE_DOM"/>
    <property type="match status" value="1"/>
</dbReference>
<dbReference type="Gene3D" id="1.10.510.10">
    <property type="entry name" value="Transferase(Phosphotransferase) domain 1"/>
    <property type="match status" value="1"/>
</dbReference>
<evidence type="ECO:0000256" key="4">
    <source>
        <dbReference type="ARBA" id="ARBA00022741"/>
    </source>
</evidence>
<evidence type="ECO:0000256" key="1">
    <source>
        <dbReference type="ARBA" id="ARBA00012411"/>
    </source>
</evidence>
<dbReference type="InterPro" id="IPR017441">
    <property type="entry name" value="Protein_kinase_ATP_BS"/>
</dbReference>
<keyword evidence="5" id="KW-0418">Kinase</keyword>
<dbReference type="FunFam" id="1.10.510.10:FF:000238">
    <property type="entry name" value="Mitogen-activated protein kinase"/>
    <property type="match status" value="1"/>
</dbReference>
<evidence type="ECO:0000256" key="8">
    <source>
        <dbReference type="ARBA" id="ARBA00048312"/>
    </source>
</evidence>
<dbReference type="GO" id="GO:0004707">
    <property type="term" value="F:MAP kinase activity"/>
    <property type="evidence" value="ECO:0007669"/>
    <property type="project" value="UniProtKB-EC"/>
</dbReference>
<feature type="compositionally biased region" description="Basic residues" evidence="10">
    <location>
        <begin position="502"/>
        <end position="513"/>
    </location>
</feature>
<organism evidence="12 13">
    <name type="scientific">Frankliniella occidentalis</name>
    <name type="common">Western flower thrips</name>
    <name type="synonym">Euthrips occidentalis</name>
    <dbReference type="NCBI Taxonomy" id="133901"/>
    <lineage>
        <taxon>Eukaryota</taxon>
        <taxon>Metazoa</taxon>
        <taxon>Ecdysozoa</taxon>
        <taxon>Arthropoda</taxon>
        <taxon>Hexapoda</taxon>
        <taxon>Insecta</taxon>
        <taxon>Pterygota</taxon>
        <taxon>Neoptera</taxon>
        <taxon>Paraneoptera</taxon>
        <taxon>Thysanoptera</taxon>
        <taxon>Terebrantia</taxon>
        <taxon>Thripoidea</taxon>
        <taxon>Thripidae</taxon>
        <taxon>Frankliniella</taxon>
    </lineage>
</organism>
<dbReference type="PROSITE" id="PS01351">
    <property type="entry name" value="MAPK"/>
    <property type="match status" value="1"/>
</dbReference>
<feature type="compositionally biased region" description="Low complexity" evidence="10">
    <location>
        <begin position="703"/>
        <end position="712"/>
    </location>
</feature>
<dbReference type="AlphaFoldDB" id="A0A6J1TQA1"/>
<feature type="region of interest" description="Disordered" evidence="10">
    <location>
        <begin position="364"/>
        <end position="527"/>
    </location>
</feature>
<evidence type="ECO:0000313" key="12">
    <source>
        <dbReference type="Proteomes" id="UP000504606"/>
    </source>
</evidence>
<evidence type="ECO:0000256" key="9">
    <source>
        <dbReference type="PROSITE-ProRule" id="PRU10141"/>
    </source>
</evidence>
<keyword evidence="2" id="KW-0723">Serine/threonine-protein kinase</keyword>
<comment type="catalytic activity">
    <reaction evidence="8">
        <text>L-seryl-[protein] + ATP = O-phospho-L-seryl-[protein] + ADP + H(+)</text>
        <dbReference type="Rhea" id="RHEA:17989"/>
        <dbReference type="Rhea" id="RHEA-COMP:9863"/>
        <dbReference type="Rhea" id="RHEA-COMP:11604"/>
        <dbReference type="ChEBI" id="CHEBI:15378"/>
        <dbReference type="ChEBI" id="CHEBI:29999"/>
        <dbReference type="ChEBI" id="CHEBI:30616"/>
        <dbReference type="ChEBI" id="CHEBI:83421"/>
        <dbReference type="ChEBI" id="CHEBI:456216"/>
        <dbReference type="EC" id="2.7.11.24"/>
    </reaction>
</comment>
<dbReference type="GO" id="GO:0005524">
    <property type="term" value="F:ATP binding"/>
    <property type="evidence" value="ECO:0007669"/>
    <property type="project" value="UniProtKB-UniRule"/>
</dbReference>
<dbReference type="RefSeq" id="XP_026293750.2">
    <property type="nucleotide sequence ID" value="XM_026437965.2"/>
</dbReference>
<protein>
    <recommendedName>
        <fullName evidence="1">mitogen-activated protein kinase</fullName>
        <ecNumber evidence="1">2.7.11.24</ecNumber>
    </recommendedName>
</protein>
<evidence type="ECO:0000313" key="13">
    <source>
        <dbReference type="RefSeq" id="XP_026293750.2"/>
    </source>
</evidence>
<evidence type="ECO:0000256" key="2">
    <source>
        <dbReference type="ARBA" id="ARBA00022527"/>
    </source>
</evidence>
<dbReference type="CDD" id="cd07852">
    <property type="entry name" value="STKc_MAPK15-like"/>
    <property type="match status" value="1"/>
</dbReference>
<feature type="compositionally biased region" description="Low complexity" evidence="10">
    <location>
        <begin position="548"/>
        <end position="562"/>
    </location>
</feature>
<feature type="region of interest" description="Disordered" evidence="10">
    <location>
        <begin position="581"/>
        <end position="608"/>
    </location>
</feature>
<name>A0A6J1TQA1_FRAOC</name>
<dbReference type="PANTHER" id="PTHR24055">
    <property type="entry name" value="MITOGEN-ACTIVATED PROTEIN KINASE"/>
    <property type="match status" value="1"/>
</dbReference>
<dbReference type="InterPro" id="IPR003527">
    <property type="entry name" value="MAP_kinase_CS"/>
</dbReference>
<dbReference type="Pfam" id="PF00069">
    <property type="entry name" value="Pkinase"/>
    <property type="match status" value="1"/>
</dbReference>